<organism evidence="2 3">
    <name type="scientific">Pontibacter aydingkolensis</name>
    <dbReference type="NCBI Taxonomy" id="1911536"/>
    <lineage>
        <taxon>Bacteria</taxon>
        <taxon>Pseudomonadati</taxon>
        <taxon>Bacteroidota</taxon>
        <taxon>Cytophagia</taxon>
        <taxon>Cytophagales</taxon>
        <taxon>Hymenobacteraceae</taxon>
        <taxon>Pontibacter</taxon>
    </lineage>
</organism>
<gene>
    <name evidence="2" type="ORF">K0O23_09300</name>
</gene>
<name>A0ABS7CTT4_9BACT</name>
<accession>A0ABS7CTT4</accession>
<dbReference type="SUPFAM" id="SSF51556">
    <property type="entry name" value="Metallo-dependent hydrolases"/>
    <property type="match status" value="1"/>
</dbReference>
<sequence>MNSIISLSILRKSALTVALASAGTLGYAQAQDYKSIHQKAILVDTHNDVLISMLKGIDISKDLRGKTHSDLARFKQGGVDAQFFSVWSDENGNFKYAKLQIDTLKAVIARNPEQMLFATSHSDIMKAVEQGKLASLIGVEGGHMIDNDIKKLDELYKNGARYMTLTWNNSTPWATSAADETSGKVPRSKRGLTKYGKQVVQRMNELGMMVDLSHVGERTFWDAMAVTKKPVLISHSCVHKIAPVPRNLKDDQIKAIAKNGGVIQLNFFSGFLDPEFDKRNNAFRAKHKAEMDSLRALNWSGSNIAEHLRKKYPEEVEQVRPPLSILFDHLDYIVKLVGVDYVGMGSDFDGVTSTPRQLDGVDDFPVITKELLARGYSEEDIYKIMGGNALRVFKANEK</sequence>
<dbReference type="PANTHER" id="PTHR10443">
    <property type="entry name" value="MICROSOMAL DIPEPTIDASE"/>
    <property type="match status" value="1"/>
</dbReference>
<dbReference type="InterPro" id="IPR008257">
    <property type="entry name" value="Pept_M19"/>
</dbReference>
<proteinExistence type="predicted"/>
<dbReference type="CDD" id="cd01301">
    <property type="entry name" value="rDP_like"/>
    <property type="match status" value="1"/>
</dbReference>
<protein>
    <submittedName>
        <fullName evidence="2">Dipeptidase</fullName>
    </submittedName>
</protein>
<comment type="caution">
    <text evidence="2">The sequence shown here is derived from an EMBL/GenBank/DDBJ whole genome shotgun (WGS) entry which is preliminary data.</text>
</comment>
<dbReference type="PANTHER" id="PTHR10443:SF12">
    <property type="entry name" value="DIPEPTIDASE"/>
    <property type="match status" value="1"/>
</dbReference>
<feature type="chain" id="PRO_5046347748" evidence="1">
    <location>
        <begin position="31"/>
        <end position="398"/>
    </location>
</feature>
<dbReference type="Pfam" id="PF01244">
    <property type="entry name" value="Peptidase_M19"/>
    <property type="match status" value="1"/>
</dbReference>
<dbReference type="InterPro" id="IPR032466">
    <property type="entry name" value="Metal_Hydrolase"/>
</dbReference>
<dbReference type="PROSITE" id="PS51365">
    <property type="entry name" value="RENAL_DIPEPTIDASE_2"/>
    <property type="match status" value="1"/>
</dbReference>
<keyword evidence="1" id="KW-0732">Signal</keyword>
<dbReference type="Gene3D" id="3.20.20.140">
    <property type="entry name" value="Metal-dependent hydrolases"/>
    <property type="match status" value="1"/>
</dbReference>
<reference evidence="2 3" key="1">
    <citation type="journal article" date="2016" name="Int. J. Syst. Evol. Microbiol.">
        <title>Pontibacter aydingkolensis sp. nov., isolated from soil of a salt lake.</title>
        <authorList>
            <person name="Osman G."/>
            <person name="Zhang T."/>
            <person name="Lou K."/>
            <person name="Gao Y."/>
            <person name="Chang W."/>
            <person name="Lin Q."/>
            <person name="Yang H.M."/>
            <person name="Huo X.D."/>
            <person name="Wang N."/>
        </authorList>
    </citation>
    <scope>NUCLEOTIDE SEQUENCE [LARGE SCALE GENOMIC DNA]</scope>
    <source>
        <strain evidence="2 3">KACC 19255</strain>
    </source>
</reference>
<feature type="signal peptide" evidence="1">
    <location>
        <begin position="1"/>
        <end position="30"/>
    </location>
</feature>
<evidence type="ECO:0000313" key="3">
    <source>
        <dbReference type="Proteomes" id="UP000813018"/>
    </source>
</evidence>
<dbReference type="EMBL" id="JAHYXK010000006">
    <property type="protein sequence ID" value="MBW7467264.1"/>
    <property type="molecule type" value="Genomic_DNA"/>
</dbReference>
<keyword evidence="3" id="KW-1185">Reference proteome</keyword>
<evidence type="ECO:0000256" key="1">
    <source>
        <dbReference type="SAM" id="SignalP"/>
    </source>
</evidence>
<dbReference type="RefSeq" id="WP_219877150.1">
    <property type="nucleotide sequence ID" value="NZ_JAHYXK010000006.1"/>
</dbReference>
<dbReference type="Proteomes" id="UP000813018">
    <property type="component" value="Unassembled WGS sequence"/>
</dbReference>
<evidence type="ECO:0000313" key="2">
    <source>
        <dbReference type="EMBL" id="MBW7467264.1"/>
    </source>
</evidence>